<dbReference type="SUPFAM" id="SSF55729">
    <property type="entry name" value="Acyl-CoA N-acyltransferases (Nat)"/>
    <property type="match status" value="1"/>
</dbReference>
<dbReference type="Proteomes" id="UP001148125">
    <property type="component" value="Unassembled WGS sequence"/>
</dbReference>
<name>A0ABT5VGN4_9BACI</name>
<gene>
    <name evidence="2" type="ORF">N7Z68_08140</name>
</gene>
<dbReference type="InterPro" id="IPR000182">
    <property type="entry name" value="GNAT_dom"/>
</dbReference>
<dbReference type="EMBL" id="JAOTPO010000004">
    <property type="protein sequence ID" value="MDE5413354.1"/>
    <property type="molecule type" value="Genomic_DNA"/>
</dbReference>
<keyword evidence="3" id="KW-1185">Reference proteome</keyword>
<dbReference type="Gene3D" id="3.40.630.30">
    <property type="match status" value="1"/>
</dbReference>
<feature type="domain" description="N-acetyltransferase" evidence="1">
    <location>
        <begin position="9"/>
        <end position="58"/>
    </location>
</feature>
<reference evidence="2" key="1">
    <citation type="submission" date="2024-05" db="EMBL/GenBank/DDBJ databases">
        <title>Alkalihalobacillus sp. strain MEB203 novel alkaliphilic bacterium from Lonar Lake, India.</title>
        <authorList>
            <person name="Joshi A."/>
            <person name="Thite S."/>
            <person name="Mengade P."/>
        </authorList>
    </citation>
    <scope>NUCLEOTIDE SEQUENCE</scope>
    <source>
        <strain evidence="2">MEB 203</strain>
    </source>
</reference>
<evidence type="ECO:0000313" key="3">
    <source>
        <dbReference type="Proteomes" id="UP001148125"/>
    </source>
</evidence>
<sequence>MLSVLSSGAYYVVLRNKNGSLKGWALIGENIDYMTEKRAGFIYELYLLPEFRGAGLGKN</sequence>
<dbReference type="InterPro" id="IPR016181">
    <property type="entry name" value="Acyl_CoA_acyltransferase"/>
</dbReference>
<organism evidence="2 3">
    <name type="scientific">Alkalihalobacterium chitinilyticum</name>
    <dbReference type="NCBI Taxonomy" id="2980103"/>
    <lineage>
        <taxon>Bacteria</taxon>
        <taxon>Bacillati</taxon>
        <taxon>Bacillota</taxon>
        <taxon>Bacilli</taxon>
        <taxon>Bacillales</taxon>
        <taxon>Bacillaceae</taxon>
        <taxon>Alkalihalobacterium</taxon>
    </lineage>
</organism>
<protein>
    <recommendedName>
        <fullName evidence="1">N-acetyltransferase domain-containing protein</fullName>
    </recommendedName>
</protein>
<dbReference type="RefSeq" id="WP_275117971.1">
    <property type="nucleotide sequence ID" value="NZ_JAOTPO010000004.1"/>
</dbReference>
<dbReference type="Pfam" id="PF00583">
    <property type="entry name" value="Acetyltransf_1"/>
    <property type="match status" value="1"/>
</dbReference>
<accession>A0ABT5VGN4</accession>
<proteinExistence type="predicted"/>
<evidence type="ECO:0000313" key="2">
    <source>
        <dbReference type="EMBL" id="MDE5413354.1"/>
    </source>
</evidence>
<evidence type="ECO:0000259" key="1">
    <source>
        <dbReference type="Pfam" id="PF00583"/>
    </source>
</evidence>
<comment type="caution">
    <text evidence="2">The sequence shown here is derived from an EMBL/GenBank/DDBJ whole genome shotgun (WGS) entry which is preliminary data.</text>
</comment>